<dbReference type="Proteomes" id="UP001596356">
    <property type="component" value="Unassembled WGS sequence"/>
</dbReference>
<name>A0ABW2AVH2_9MICO</name>
<keyword evidence="4" id="KW-1185">Reference proteome</keyword>
<feature type="transmembrane region" description="Helical" evidence="2">
    <location>
        <begin position="12"/>
        <end position="34"/>
    </location>
</feature>
<accession>A0ABW2AVH2</accession>
<evidence type="ECO:0000313" key="3">
    <source>
        <dbReference type="EMBL" id="MFC6715132.1"/>
    </source>
</evidence>
<keyword evidence="2" id="KW-1133">Transmembrane helix</keyword>
<evidence type="ECO:0000313" key="4">
    <source>
        <dbReference type="Proteomes" id="UP001596356"/>
    </source>
</evidence>
<evidence type="ECO:0000256" key="2">
    <source>
        <dbReference type="SAM" id="Phobius"/>
    </source>
</evidence>
<evidence type="ECO:0000256" key="1">
    <source>
        <dbReference type="SAM" id="MobiDB-lite"/>
    </source>
</evidence>
<keyword evidence="2" id="KW-0812">Transmembrane</keyword>
<feature type="region of interest" description="Disordered" evidence="1">
    <location>
        <begin position="319"/>
        <end position="355"/>
    </location>
</feature>
<comment type="caution">
    <text evidence="3">The sequence shown here is derived from an EMBL/GenBank/DDBJ whole genome shotgun (WGS) entry which is preliminary data.</text>
</comment>
<organism evidence="3 4">
    <name type="scientific">Branchiibius cervicis</name>
    <dbReference type="NCBI Taxonomy" id="908252"/>
    <lineage>
        <taxon>Bacteria</taxon>
        <taxon>Bacillati</taxon>
        <taxon>Actinomycetota</taxon>
        <taxon>Actinomycetes</taxon>
        <taxon>Micrococcales</taxon>
        <taxon>Dermacoccaceae</taxon>
        <taxon>Branchiibius</taxon>
    </lineage>
</organism>
<reference evidence="4" key="1">
    <citation type="journal article" date="2019" name="Int. J. Syst. Evol. Microbiol.">
        <title>The Global Catalogue of Microorganisms (GCM) 10K type strain sequencing project: providing services to taxonomists for standard genome sequencing and annotation.</title>
        <authorList>
            <consortium name="The Broad Institute Genomics Platform"/>
            <consortium name="The Broad Institute Genome Sequencing Center for Infectious Disease"/>
            <person name="Wu L."/>
            <person name="Ma J."/>
        </authorList>
    </citation>
    <scope>NUCLEOTIDE SEQUENCE [LARGE SCALE GENOMIC DNA]</scope>
    <source>
        <strain evidence="4">NBRC 106593</strain>
    </source>
</reference>
<gene>
    <name evidence="3" type="ORF">ACFQBT_15475</name>
</gene>
<keyword evidence="2" id="KW-0472">Membrane</keyword>
<feature type="compositionally biased region" description="Low complexity" evidence="1">
    <location>
        <begin position="333"/>
        <end position="348"/>
    </location>
</feature>
<proteinExistence type="predicted"/>
<dbReference type="RefSeq" id="WP_377824006.1">
    <property type="nucleotide sequence ID" value="NZ_JBHSWJ010000002.1"/>
</dbReference>
<dbReference type="EMBL" id="JBHSWJ010000002">
    <property type="protein sequence ID" value="MFC6715132.1"/>
    <property type="molecule type" value="Genomic_DNA"/>
</dbReference>
<sequence length="355" mass="36593">MSRRGAVERGASTLEYIGAIVLAAILVAAIVLAVTTDNKVEVAMCKAINSVLQQDGSCGPATAPGPSDKDYQPEKCKYNEKGESYNSKVKILFIEIGDNAGLVETVYSDGSVELTATDGGSLGATGGVGADVTFGKLEAGAKVNFGGGLEFDYGSTWSFSGADGKKKADEFRKGLQDYLADQQMMKDNPGYSIYCAFGGCADAPRDPDSQMSSIKVTGDVSGDLGISLTNKTGTGENKTGESIPAAQVVAKVGADSQWAINTDNRTGDTTYTTSLGLSGSVGGQLWTATWGTKGATDVTMAITKNKDGKVVGLKFVSTTEGACPAARPPPATPRTARSPGATAASRPAPTRRKPP</sequence>
<protein>
    <submittedName>
        <fullName evidence="3">Uncharacterized protein</fullName>
    </submittedName>
</protein>